<evidence type="ECO:0000256" key="8">
    <source>
        <dbReference type="ARBA" id="ARBA00023224"/>
    </source>
</evidence>
<keyword evidence="4" id="KW-0552">Olfaction</keyword>
<reference evidence="10 11" key="1">
    <citation type="submission" date="2023-01" db="EMBL/GenBank/DDBJ databases">
        <authorList>
            <person name="Whitehead M."/>
        </authorList>
    </citation>
    <scope>NUCLEOTIDE SEQUENCE [LARGE SCALE GENOMIC DNA]</scope>
</reference>
<feature type="transmembrane region" description="Helical" evidence="9">
    <location>
        <begin position="134"/>
        <end position="155"/>
    </location>
</feature>
<sequence length="300" mass="34737">MGFKKDGLIKDLWPNIRLIQMSGLFISEYYDDYSGLAVLFRKIYSWITTIIIYSQFIFIVMFMVTKSNDSDQLAAGVVTTLFFTHSMIKFMYFSTGTKSFYRTLSCWNNTSPHPLFAESHSRFHAKSLSRMRQLLIIVSIVTIFTTISWTTITFFGESVWKVPNPETFNQTMYVPVPRLMLHSWYPWDSSHGLGYIVAFVLQFYWIFITLSHSNLMELLFSSFLVHACEQLQHLKEILNPLIELSATLDSSVHNPAEIFRANSAKNQSMNGIDRDYNGSYVNEITEYGTKGENEPTEKDQ</sequence>
<proteinExistence type="predicted"/>
<evidence type="ECO:0000256" key="3">
    <source>
        <dbReference type="ARBA" id="ARBA00022692"/>
    </source>
</evidence>
<keyword evidence="7" id="KW-0675">Receptor</keyword>
<evidence type="ECO:0000256" key="5">
    <source>
        <dbReference type="ARBA" id="ARBA00022989"/>
    </source>
</evidence>
<keyword evidence="11" id="KW-1185">Reference proteome</keyword>
<keyword evidence="8" id="KW-0807">Transducer</keyword>
<dbReference type="GO" id="GO:0004984">
    <property type="term" value="F:olfactory receptor activity"/>
    <property type="evidence" value="ECO:0007669"/>
    <property type="project" value="InterPro"/>
</dbReference>
<feature type="transmembrane region" description="Helical" evidence="9">
    <location>
        <begin position="192"/>
        <end position="210"/>
    </location>
</feature>
<evidence type="ECO:0000256" key="1">
    <source>
        <dbReference type="ARBA" id="ARBA00004141"/>
    </source>
</evidence>
<evidence type="ECO:0000313" key="10">
    <source>
        <dbReference type="EMBL" id="CAI6365960.1"/>
    </source>
</evidence>
<dbReference type="EMBL" id="CARXXK010000004">
    <property type="protein sequence ID" value="CAI6365960.1"/>
    <property type="molecule type" value="Genomic_DNA"/>
</dbReference>
<evidence type="ECO:0000256" key="4">
    <source>
        <dbReference type="ARBA" id="ARBA00022725"/>
    </source>
</evidence>
<dbReference type="Proteomes" id="UP001160148">
    <property type="component" value="Unassembled WGS sequence"/>
</dbReference>
<evidence type="ECO:0000256" key="9">
    <source>
        <dbReference type="SAM" id="Phobius"/>
    </source>
</evidence>
<evidence type="ECO:0000256" key="6">
    <source>
        <dbReference type="ARBA" id="ARBA00023136"/>
    </source>
</evidence>
<dbReference type="Pfam" id="PF02949">
    <property type="entry name" value="7tm_6"/>
    <property type="match status" value="1"/>
</dbReference>
<keyword evidence="2" id="KW-0716">Sensory transduction</keyword>
<dbReference type="AlphaFoldDB" id="A0AAV0XC09"/>
<accession>A0AAV0XC09</accession>
<keyword evidence="3 9" id="KW-0812">Transmembrane</keyword>
<keyword evidence="6 9" id="KW-0472">Membrane</keyword>
<organism evidence="10 11">
    <name type="scientific">Macrosiphum euphorbiae</name>
    <name type="common">potato aphid</name>
    <dbReference type="NCBI Taxonomy" id="13131"/>
    <lineage>
        <taxon>Eukaryota</taxon>
        <taxon>Metazoa</taxon>
        <taxon>Ecdysozoa</taxon>
        <taxon>Arthropoda</taxon>
        <taxon>Hexapoda</taxon>
        <taxon>Insecta</taxon>
        <taxon>Pterygota</taxon>
        <taxon>Neoptera</taxon>
        <taxon>Paraneoptera</taxon>
        <taxon>Hemiptera</taxon>
        <taxon>Sternorrhyncha</taxon>
        <taxon>Aphidomorpha</taxon>
        <taxon>Aphidoidea</taxon>
        <taxon>Aphididae</taxon>
        <taxon>Macrosiphini</taxon>
        <taxon>Macrosiphum</taxon>
    </lineage>
</organism>
<evidence type="ECO:0000256" key="2">
    <source>
        <dbReference type="ARBA" id="ARBA00022606"/>
    </source>
</evidence>
<dbReference type="GO" id="GO:0016020">
    <property type="term" value="C:membrane"/>
    <property type="evidence" value="ECO:0007669"/>
    <property type="project" value="UniProtKB-SubCell"/>
</dbReference>
<dbReference type="InterPro" id="IPR004117">
    <property type="entry name" value="7tm6_olfct_rcpt"/>
</dbReference>
<feature type="transmembrane region" description="Helical" evidence="9">
    <location>
        <begin position="73"/>
        <end position="92"/>
    </location>
</feature>
<protein>
    <recommendedName>
        <fullName evidence="12">Odorant receptor</fullName>
    </recommendedName>
</protein>
<dbReference type="GO" id="GO:0005549">
    <property type="term" value="F:odorant binding"/>
    <property type="evidence" value="ECO:0007669"/>
    <property type="project" value="InterPro"/>
</dbReference>
<name>A0AAV0XC09_9HEMI</name>
<keyword evidence="5 9" id="KW-1133">Transmembrane helix</keyword>
<comment type="caution">
    <text evidence="10">The sequence shown here is derived from an EMBL/GenBank/DDBJ whole genome shotgun (WGS) entry which is preliminary data.</text>
</comment>
<comment type="subcellular location">
    <subcellularLocation>
        <location evidence="1">Membrane</location>
        <topology evidence="1">Multi-pass membrane protein</topology>
    </subcellularLocation>
</comment>
<evidence type="ECO:0008006" key="12">
    <source>
        <dbReference type="Google" id="ProtNLM"/>
    </source>
</evidence>
<feature type="transmembrane region" description="Helical" evidence="9">
    <location>
        <begin position="43"/>
        <end position="61"/>
    </location>
</feature>
<evidence type="ECO:0000256" key="7">
    <source>
        <dbReference type="ARBA" id="ARBA00023170"/>
    </source>
</evidence>
<evidence type="ECO:0000313" key="11">
    <source>
        <dbReference type="Proteomes" id="UP001160148"/>
    </source>
</evidence>
<gene>
    <name evidence="10" type="ORF">MEUPH1_LOCUS20602</name>
</gene>
<dbReference type="GO" id="GO:0007165">
    <property type="term" value="P:signal transduction"/>
    <property type="evidence" value="ECO:0007669"/>
    <property type="project" value="UniProtKB-KW"/>
</dbReference>